<reference evidence="2 3" key="1">
    <citation type="journal article" date="2016" name="Nat. Commun.">
        <title>Ectomycorrhizal ecology is imprinted in the genome of the dominant symbiotic fungus Cenococcum geophilum.</title>
        <authorList>
            <consortium name="DOE Joint Genome Institute"/>
            <person name="Peter M."/>
            <person name="Kohler A."/>
            <person name="Ohm R.A."/>
            <person name="Kuo A."/>
            <person name="Krutzmann J."/>
            <person name="Morin E."/>
            <person name="Arend M."/>
            <person name="Barry K.W."/>
            <person name="Binder M."/>
            <person name="Choi C."/>
            <person name="Clum A."/>
            <person name="Copeland A."/>
            <person name="Grisel N."/>
            <person name="Haridas S."/>
            <person name="Kipfer T."/>
            <person name="LaButti K."/>
            <person name="Lindquist E."/>
            <person name="Lipzen A."/>
            <person name="Maire R."/>
            <person name="Meier B."/>
            <person name="Mihaltcheva S."/>
            <person name="Molinier V."/>
            <person name="Murat C."/>
            <person name="Poggeler S."/>
            <person name="Quandt C.A."/>
            <person name="Sperisen C."/>
            <person name="Tritt A."/>
            <person name="Tisserant E."/>
            <person name="Crous P.W."/>
            <person name="Henrissat B."/>
            <person name="Nehls U."/>
            <person name="Egli S."/>
            <person name="Spatafora J.W."/>
            <person name="Grigoriev I.V."/>
            <person name="Martin F.M."/>
        </authorList>
    </citation>
    <scope>NUCLEOTIDE SEQUENCE [LARGE SCALE GENOMIC DNA]</scope>
    <source>
        <strain evidence="2 3">CBS 459.81</strain>
    </source>
</reference>
<evidence type="ECO:0000256" key="1">
    <source>
        <dbReference type="SAM" id="MobiDB-lite"/>
    </source>
</evidence>
<dbReference type="Proteomes" id="UP000250266">
    <property type="component" value="Unassembled WGS sequence"/>
</dbReference>
<proteinExistence type="predicted"/>
<gene>
    <name evidence="2" type="ORF">K432DRAFT_377433</name>
</gene>
<accession>A0A8E2EKI5</accession>
<organism evidence="2 3">
    <name type="scientific">Lepidopterella palustris CBS 459.81</name>
    <dbReference type="NCBI Taxonomy" id="1314670"/>
    <lineage>
        <taxon>Eukaryota</taxon>
        <taxon>Fungi</taxon>
        <taxon>Dikarya</taxon>
        <taxon>Ascomycota</taxon>
        <taxon>Pezizomycotina</taxon>
        <taxon>Dothideomycetes</taxon>
        <taxon>Pleosporomycetidae</taxon>
        <taxon>Mytilinidiales</taxon>
        <taxon>Argynnaceae</taxon>
        <taxon>Lepidopterella</taxon>
    </lineage>
</organism>
<name>A0A8E2EKI5_9PEZI</name>
<evidence type="ECO:0000313" key="2">
    <source>
        <dbReference type="EMBL" id="OCK85660.1"/>
    </source>
</evidence>
<keyword evidence="3" id="KW-1185">Reference proteome</keyword>
<feature type="region of interest" description="Disordered" evidence="1">
    <location>
        <begin position="48"/>
        <end position="103"/>
    </location>
</feature>
<dbReference type="AlphaFoldDB" id="A0A8E2EKI5"/>
<sequence length="103" mass="11633">MSPRGHRMDICISIDIPPSPNHTPSASVLLVRLPNSLSLPLSRLHPEANLHSDAPLPNLPPLPHPRHPRRLLRIPHLLPRRPRDSRLGPTQLGDSSREHRLIR</sequence>
<dbReference type="EMBL" id="KV744815">
    <property type="protein sequence ID" value="OCK85660.1"/>
    <property type="molecule type" value="Genomic_DNA"/>
</dbReference>
<evidence type="ECO:0000313" key="3">
    <source>
        <dbReference type="Proteomes" id="UP000250266"/>
    </source>
</evidence>
<protein>
    <submittedName>
        <fullName evidence="2">Uncharacterized protein</fullName>
    </submittedName>
</protein>
<feature type="compositionally biased region" description="Basic residues" evidence="1">
    <location>
        <begin position="64"/>
        <end position="73"/>
    </location>
</feature>